<keyword evidence="1" id="KW-0805">Transcription regulation</keyword>
<dbReference type="Gene3D" id="1.10.10.10">
    <property type="entry name" value="Winged helix-like DNA-binding domain superfamily/Winged helix DNA-binding domain"/>
    <property type="match status" value="1"/>
</dbReference>
<dbReference type="AlphaFoldDB" id="A0A318H2Y5"/>
<dbReference type="Gene3D" id="1.20.120.530">
    <property type="entry name" value="GntR ligand-binding domain-like"/>
    <property type="match status" value="1"/>
</dbReference>
<dbReference type="CDD" id="cd07377">
    <property type="entry name" value="WHTH_GntR"/>
    <property type="match status" value="1"/>
</dbReference>
<evidence type="ECO:0000313" key="6">
    <source>
        <dbReference type="Proteomes" id="UP000247811"/>
    </source>
</evidence>
<dbReference type="PRINTS" id="PR00035">
    <property type="entry name" value="HTHGNTR"/>
</dbReference>
<proteinExistence type="predicted"/>
<evidence type="ECO:0000256" key="3">
    <source>
        <dbReference type="ARBA" id="ARBA00023163"/>
    </source>
</evidence>
<dbReference type="RefSeq" id="WP_110399986.1">
    <property type="nucleotide sequence ID" value="NZ_QJJS01000004.1"/>
</dbReference>
<name>A0A318H2Y5_9BURK</name>
<dbReference type="SMART" id="SM00895">
    <property type="entry name" value="FCD"/>
    <property type="match status" value="1"/>
</dbReference>
<dbReference type="PANTHER" id="PTHR43537:SF5">
    <property type="entry name" value="UXU OPERON TRANSCRIPTIONAL REGULATOR"/>
    <property type="match status" value="1"/>
</dbReference>
<evidence type="ECO:0000313" key="5">
    <source>
        <dbReference type="EMBL" id="PXW97603.1"/>
    </source>
</evidence>
<evidence type="ECO:0000259" key="4">
    <source>
        <dbReference type="PROSITE" id="PS50949"/>
    </source>
</evidence>
<dbReference type="EMBL" id="QJJS01000004">
    <property type="protein sequence ID" value="PXW97603.1"/>
    <property type="molecule type" value="Genomic_DNA"/>
</dbReference>
<dbReference type="InterPro" id="IPR036388">
    <property type="entry name" value="WH-like_DNA-bd_sf"/>
</dbReference>
<dbReference type="PROSITE" id="PS50949">
    <property type="entry name" value="HTH_GNTR"/>
    <property type="match status" value="1"/>
</dbReference>
<keyword evidence="3" id="KW-0804">Transcription</keyword>
<organism evidence="5 6">
    <name type="scientific">Sphaerotilus hippei</name>
    <dbReference type="NCBI Taxonomy" id="744406"/>
    <lineage>
        <taxon>Bacteria</taxon>
        <taxon>Pseudomonadati</taxon>
        <taxon>Pseudomonadota</taxon>
        <taxon>Betaproteobacteria</taxon>
        <taxon>Burkholderiales</taxon>
        <taxon>Sphaerotilaceae</taxon>
        <taxon>Sphaerotilus</taxon>
    </lineage>
</organism>
<dbReference type="SUPFAM" id="SSF48008">
    <property type="entry name" value="GntR ligand-binding domain-like"/>
    <property type="match status" value="1"/>
</dbReference>
<dbReference type="InterPro" id="IPR008920">
    <property type="entry name" value="TF_FadR/GntR_C"/>
</dbReference>
<evidence type="ECO:0000256" key="2">
    <source>
        <dbReference type="ARBA" id="ARBA00023125"/>
    </source>
</evidence>
<dbReference type="InterPro" id="IPR036390">
    <property type="entry name" value="WH_DNA-bd_sf"/>
</dbReference>
<comment type="caution">
    <text evidence="5">The sequence shown here is derived from an EMBL/GenBank/DDBJ whole genome shotgun (WGS) entry which is preliminary data.</text>
</comment>
<dbReference type="Pfam" id="PF00392">
    <property type="entry name" value="GntR"/>
    <property type="match status" value="1"/>
</dbReference>
<dbReference type="Proteomes" id="UP000247811">
    <property type="component" value="Unassembled WGS sequence"/>
</dbReference>
<keyword evidence="6" id="KW-1185">Reference proteome</keyword>
<evidence type="ECO:0000256" key="1">
    <source>
        <dbReference type="ARBA" id="ARBA00023015"/>
    </source>
</evidence>
<dbReference type="GO" id="GO:0003677">
    <property type="term" value="F:DNA binding"/>
    <property type="evidence" value="ECO:0007669"/>
    <property type="project" value="UniProtKB-KW"/>
</dbReference>
<sequence>MDILHHRVPGAGSREITKRTVKDQVADKIASMIQTGLLQAGDELPSERELAATLSVSRESVRGAISVLAGRRMIGVSQGSRTKVLGTAGQTFQDTVSSFGLFKGKSIEEVTEARALVEVEVMRLAAARMKPATLDRLEALVAEQASMLNDPVRFQISDREFHTVMYEACGNDLLASFVVDLYAFALDARRKALKRKDAIARSVEDHRSIVAALRARHPEHAAQAVRHHLDSVYTTTLSELGK</sequence>
<accession>A0A318H2Y5</accession>
<dbReference type="SMART" id="SM00345">
    <property type="entry name" value="HTH_GNTR"/>
    <property type="match status" value="1"/>
</dbReference>
<keyword evidence="2" id="KW-0238">DNA-binding</keyword>
<dbReference type="SUPFAM" id="SSF46785">
    <property type="entry name" value="Winged helix' DNA-binding domain"/>
    <property type="match status" value="1"/>
</dbReference>
<dbReference type="Pfam" id="PF07729">
    <property type="entry name" value="FCD"/>
    <property type="match status" value="1"/>
</dbReference>
<dbReference type="OrthoDB" id="5450856at2"/>
<gene>
    <name evidence="5" type="ORF">C7444_104206</name>
</gene>
<reference evidence="5 6" key="1">
    <citation type="submission" date="2018-05" db="EMBL/GenBank/DDBJ databases">
        <title>Genomic Encyclopedia of Type Strains, Phase IV (KMG-IV): sequencing the most valuable type-strain genomes for metagenomic binning, comparative biology and taxonomic classification.</title>
        <authorList>
            <person name="Goeker M."/>
        </authorList>
    </citation>
    <scope>NUCLEOTIDE SEQUENCE [LARGE SCALE GENOMIC DNA]</scope>
    <source>
        <strain evidence="5 6">DSM 566</strain>
    </source>
</reference>
<dbReference type="InterPro" id="IPR000524">
    <property type="entry name" value="Tscrpt_reg_HTH_GntR"/>
</dbReference>
<protein>
    <submittedName>
        <fullName evidence="5">GntR family transcriptional regulator</fullName>
    </submittedName>
</protein>
<dbReference type="GO" id="GO:0003700">
    <property type="term" value="F:DNA-binding transcription factor activity"/>
    <property type="evidence" value="ECO:0007669"/>
    <property type="project" value="InterPro"/>
</dbReference>
<dbReference type="InterPro" id="IPR011711">
    <property type="entry name" value="GntR_C"/>
</dbReference>
<feature type="domain" description="HTH gntR-type" evidence="4">
    <location>
        <begin position="19"/>
        <end position="87"/>
    </location>
</feature>
<dbReference type="PANTHER" id="PTHR43537">
    <property type="entry name" value="TRANSCRIPTIONAL REGULATOR, GNTR FAMILY"/>
    <property type="match status" value="1"/>
</dbReference>